<evidence type="ECO:0000313" key="2">
    <source>
        <dbReference type="EMBL" id="SFJ33082.1"/>
    </source>
</evidence>
<keyword evidence="3" id="KW-1185">Reference proteome</keyword>
<sequence>MAGAPLDTLYSAMLDDASLAVPELINLYERGTEDLRAAVAGMTPAELAARPIPGKWSTLEVVCHLADCEQFNSERLKRTAALEKPLLVGIDPTNYPAALRYELADLEEELKLIELTRRQTARMLRRLPDSVWQRTAIHTEIGLITMRQLLLHPLRHMLHHLPTIAEKRAALLGK</sequence>
<dbReference type="EMBL" id="FOQD01000018">
    <property type="protein sequence ID" value="SFJ33082.1"/>
    <property type="molecule type" value="Genomic_DNA"/>
</dbReference>
<dbReference type="InterPro" id="IPR024775">
    <property type="entry name" value="DinB-like"/>
</dbReference>
<dbReference type="Gene3D" id="1.20.120.450">
    <property type="entry name" value="dinb family like domain"/>
    <property type="match status" value="1"/>
</dbReference>
<protein>
    <submittedName>
        <fullName evidence="2">DinB superfamily protein</fullName>
    </submittedName>
</protein>
<gene>
    <name evidence="2" type="ORF">SAMN05421753_11884</name>
</gene>
<evidence type="ECO:0000259" key="1">
    <source>
        <dbReference type="Pfam" id="PF12867"/>
    </source>
</evidence>
<evidence type="ECO:0000313" key="3">
    <source>
        <dbReference type="Proteomes" id="UP000199518"/>
    </source>
</evidence>
<dbReference type="RefSeq" id="WP_245764691.1">
    <property type="nucleotide sequence ID" value="NZ_FOQD01000018.1"/>
</dbReference>
<dbReference type="STRING" id="1576369.SAMN05421753_11884"/>
<dbReference type="InterPro" id="IPR034660">
    <property type="entry name" value="DinB/YfiT-like"/>
</dbReference>
<dbReference type="AlphaFoldDB" id="A0A1I3QHT2"/>
<accession>A0A1I3QHT2</accession>
<dbReference type="Proteomes" id="UP000199518">
    <property type="component" value="Unassembled WGS sequence"/>
</dbReference>
<dbReference type="Pfam" id="PF12867">
    <property type="entry name" value="DinB_2"/>
    <property type="match status" value="1"/>
</dbReference>
<feature type="domain" description="DinB-like" evidence="1">
    <location>
        <begin position="28"/>
        <end position="164"/>
    </location>
</feature>
<dbReference type="SUPFAM" id="SSF109854">
    <property type="entry name" value="DinB/YfiT-like putative metalloenzymes"/>
    <property type="match status" value="1"/>
</dbReference>
<proteinExistence type="predicted"/>
<reference evidence="3" key="1">
    <citation type="submission" date="2016-10" db="EMBL/GenBank/DDBJ databases">
        <authorList>
            <person name="Varghese N."/>
            <person name="Submissions S."/>
        </authorList>
    </citation>
    <scope>NUCLEOTIDE SEQUENCE [LARGE SCALE GENOMIC DNA]</scope>
    <source>
        <strain evidence="3">DSM 26348</strain>
    </source>
</reference>
<organism evidence="2 3">
    <name type="scientific">Planctomicrobium piriforme</name>
    <dbReference type="NCBI Taxonomy" id="1576369"/>
    <lineage>
        <taxon>Bacteria</taxon>
        <taxon>Pseudomonadati</taxon>
        <taxon>Planctomycetota</taxon>
        <taxon>Planctomycetia</taxon>
        <taxon>Planctomycetales</taxon>
        <taxon>Planctomycetaceae</taxon>
        <taxon>Planctomicrobium</taxon>
    </lineage>
</organism>
<name>A0A1I3QHT2_9PLAN</name>